<dbReference type="Proteomes" id="UP000245207">
    <property type="component" value="Unassembled WGS sequence"/>
</dbReference>
<comment type="caution">
    <text evidence="3">The sequence shown here is derived from an EMBL/GenBank/DDBJ whole genome shotgun (WGS) entry which is preliminary data.</text>
</comment>
<dbReference type="InterPro" id="IPR024752">
    <property type="entry name" value="Myb/SANT-like_dom"/>
</dbReference>
<gene>
    <name evidence="3" type="ORF">CTI12_AA213250</name>
</gene>
<evidence type="ECO:0000313" key="3">
    <source>
        <dbReference type="EMBL" id="PWA78776.1"/>
    </source>
</evidence>
<evidence type="ECO:0000259" key="1">
    <source>
        <dbReference type="Pfam" id="PF12776"/>
    </source>
</evidence>
<dbReference type="EMBL" id="PKPP01001944">
    <property type="protein sequence ID" value="PWA78776.1"/>
    <property type="molecule type" value="Genomic_DNA"/>
</dbReference>
<dbReference type="PANTHER" id="PTHR31704:SF48">
    <property type="entry name" value="L10-INTERACTING MYB DOMAIN-CONTAINING PROTEIN-LIKE"/>
    <property type="match status" value="1"/>
</dbReference>
<dbReference type="OrthoDB" id="1730132at2759"/>
<dbReference type="Pfam" id="PF12776">
    <property type="entry name" value="Myb_DNA-bind_3"/>
    <property type="match status" value="1"/>
</dbReference>
<sequence length="465" mass="54047">MDQTSELEKAKRVRVSWKNLSVVRTFLDACIQEISLNGREGGSLKAHSWKKVAQVLNENHNFSVDRKQMKNHYDYLKGKYGAWLLLRNKTGNVYDPSTNTFNLTDEEWEIEMKKNRHVEGLRKTTLPFPDLCAQLFDGAMSTGIRSWGPSSHEPMPRDEPLVIEDDQEIEIVETSQPIPVATQSLSHPPAEKTKRKGKQVMTVVEEEIMGVLKIMAEKHNTPEPPPKTQKLEPPTFDDCLKRLDEIGWDEDNQLYDVALAIFCEPNDHYRQAWMKMKADKCANWVMDLEEEILFLIILYWFVRRRNQSTRLHRIRDNNSALSGHAYTQELLSGSNTQCQELMRLSRDAYVLLCNHFKQKIWLQDSRYISVEEKMAIFLTIIGHNERFRMVKRRFQHSTETIHNCFHEVLQGMMQFAKEIIRPTSVDASSTSDRQNKLREIFPIGPVGYLQVPPSPESTRLYAEGH</sequence>
<feature type="domain" description="Myb/SANT-like" evidence="1">
    <location>
        <begin position="23"/>
        <end position="109"/>
    </location>
</feature>
<evidence type="ECO:0000259" key="2">
    <source>
        <dbReference type="Pfam" id="PF26138"/>
    </source>
</evidence>
<organism evidence="3 4">
    <name type="scientific">Artemisia annua</name>
    <name type="common">Sweet wormwood</name>
    <dbReference type="NCBI Taxonomy" id="35608"/>
    <lineage>
        <taxon>Eukaryota</taxon>
        <taxon>Viridiplantae</taxon>
        <taxon>Streptophyta</taxon>
        <taxon>Embryophyta</taxon>
        <taxon>Tracheophyta</taxon>
        <taxon>Spermatophyta</taxon>
        <taxon>Magnoliopsida</taxon>
        <taxon>eudicotyledons</taxon>
        <taxon>Gunneridae</taxon>
        <taxon>Pentapetalae</taxon>
        <taxon>asterids</taxon>
        <taxon>campanulids</taxon>
        <taxon>Asterales</taxon>
        <taxon>Asteraceae</taxon>
        <taxon>Asteroideae</taxon>
        <taxon>Anthemideae</taxon>
        <taxon>Artemisiinae</taxon>
        <taxon>Artemisia</taxon>
    </lineage>
</organism>
<proteinExistence type="predicted"/>
<keyword evidence="4" id="KW-1185">Reference proteome</keyword>
<feature type="domain" description="DUF8040" evidence="2">
    <location>
        <begin position="318"/>
        <end position="413"/>
    </location>
</feature>
<accession>A0A2U1NZ53</accession>
<dbReference type="PANTHER" id="PTHR31704">
    <property type="entry name" value="MYB/SANT-LIKE DNA-BINDING DOMAIN PROTEIN-RELATED"/>
    <property type="match status" value="1"/>
</dbReference>
<dbReference type="Pfam" id="PF26138">
    <property type="entry name" value="DUF8040"/>
    <property type="match status" value="1"/>
</dbReference>
<dbReference type="AlphaFoldDB" id="A0A2U1NZ53"/>
<evidence type="ECO:0000313" key="4">
    <source>
        <dbReference type="Proteomes" id="UP000245207"/>
    </source>
</evidence>
<name>A0A2U1NZ53_ARTAN</name>
<dbReference type="InterPro" id="IPR058353">
    <property type="entry name" value="DUF8040"/>
</dbReference>
<protein>
    <submittedName>
        <fullName evidence="3">Myb/SANT-like domain, Harbinger transposase-derived nuclease domain protein</fullName>
    </submittedName>
</protein>
<reference evidence="3 4" key="1">
    <citation type="journal article" date="2018" name="Mol. Plant">
        <title>The genome of Artemisia annua provides insight into the evolution of Asteraceae family and artemisinin biosynthesis.</title>
        <authorList>
            <person name="Shen Q."/>
            <person name="Zhang L."/>
            <person name="Liao Z."/>
            <person name="Wang S."/>
            <person name="Yan T."/>
            <person name="Shi P."/>
            <person name="Liu M."/>
            <person name="Fu X."/>
            <person name="Pan Q."/>
            <person name="Wang Y."/>
            <person name="Lv Z."/>
            <person name="Lu X."/>
            <person name="Zhang F."/>
            <person name="Jiang W."/>
            <person name="Ma Y."/>
            <person name="Chen M."/>
            <person name="Hao X."/>
            <person name="Li L."/>
            <person name="Tang Y."/>
            <person name="Lv G."/>
            <person name="Zhou Y."/>
            <person name="Sun X."/>
            <person name="Brodelius P.E."/>
            <person name="Rose J.K.C."/>
            <person name="Tang K."/>
        </authorList>
    </citation>
    <scope>NUCLEOTIDE SEQUENCE [LARGE SCALE GENOMIC DNA]</scope>
    <source>
        <strain evidence="4">cv. Huhao1</strain>
        <tissue evidence="3">Leaf</tissue>
    </source>
</reference>